<sequence length="66" mass="7526">MTVRKIKQHKCKEIDWCICDHMQDTPNEDCLKHGFGGWPPRCADCGRFMSLASRERGINMEGGGNE</sequence>
<name>A0A6M3XWB8_9ZZZZ</name>
<dbReference type="AlphaFoldDB" id="A0A6M3XWB8"/>
<protein>
    <submittedName>
        <fullName evidence="1">Uncharacterized protein</fullName>
    </submittedName>
</protein>
<gene>
    <name evidence="1" type="ORF">TM448B03068_0009</name>
</gene>
<organism evidence="1">
    <name type="scientific">viral metagenome</name>
    <dbReference type="NCBI Taxonomy" id="1070528"/>
    <lineage>
        <taxon>unclassified sequences</taxon>
        <taxon>metagenomes</taxon>
        <taxon>organismal metagenomes</taxon>
    </lineage>
</organism>
<accession>A0A6M3XWB8</accession>
<reference evidence="1" key="1">
    <citation type="submission" date="2020-03" db="EMBL/GenBank/DDBJ databases">
        <title>The deep terrestrial virosphere.</title>
        <authorList>
            <person name="Holmfeldt K."/>
            <person name="Nilsson E."/>
            <person name="Simone D."/>
            <person name="Lopez-Fernandez M."/>
            <person name="Wu X."/>
            <person name="de Brujin I."/>
            <person name="Lundin D."/>
            <person name="Andersson A."/>
            <person name="Bertilsson S."/>
            <person name="Dopson M."/>
        </authorList>
    </citation>
    <scope>NUCLEOTIDE SEQUENCE</scope>
    <source>
        <strain evidence="1">TM448B03068</strain>
    </source>
</reference>
<dbReference type="EMBL" id="MT144988">
    <property type="protein sequence ID" value="QJI02279.1"/>
    <property type="molecule type" value="Genomic_DNA"/>
</dbReference>
<evidence type="ECO:0000313" key="1">
    <source>
        <dbReference type="EMBL" id="QJI02279.1"/>
    </source>
</evidence>
<proteinExistence type="predicted"/>